<evidence type="ECO:0000256" key="9">
    <source>
        <dbReference type="ARBA" id="ARBA00023136"/>
    </source>
</evidence>
<keyword evidence="12" id="KW-1003">Cell membrane</keyword>
<organism evidence="13 14">
    <name type="scientific">Phenylobacterium ferrooxidans</name>
    <dbReference type="NCBI Taxonomy" id="2982689"/>
    <lineage>
        <taxon>Bacteria</taxon>
        <taxon>Pseudomonadati</taxon>
        <taxon>Pseudomonadota</taxon>
        <taxon>Alphaproteobacteria</taxon>
        <taxon>Caulobacterales</taxon>
        <taxon>Caulobacteraceae</taxon>
        <taxon>Phenylobacterium</taxon>
    </lineage>
</organism>
<keyword evidence="5 12" id="KW-1133">Transmembrane helix</keyword>
<feature type="transmembrane region" description="Helical" evidence="12">
    <location>
        <begin position="292"/>
        <end position="312"/>
    </location>
</feature>
<sequence>MTSFLRSDRSRPVALWLFAVALLVLVMVVVGGATRLTDSGLSITEWKPVTGALPPMSAGDWNEEFARYREIPQYQQLNKGMSLEAFKAIYWWEWGHRLLGRLVGAAFAIPFAYFLIRRQLPKRLIWRCLVLFALGGLQGAIGWWMVSSGLSQSQLVSVAPERLTVHLGLAFALLAGLIWTALDAWTGAPRQTVPSAWNRHALGLAGLIFVQILLGALVAGTDAGFVYNDWPLMNGALFPTDYAGATLWATVAHSQAAVQLHHRLLAYLLVILALVAAVAAQRSNFLPAGAKVLALALGGAVLVQAALGIATLMAGTPLWLALLHQVTAALLLAIATAFAWRVRRP</sequence>
<dbReference type="Proteomes" id="UP001598130">
    <property type="component" value="Unassembled WGS sequence"/>
</dbReference>
<comment type="subunit">
    <text evidence="12">Interacts with CtaB.</text>
</comment>
<comment type="pathway">
    <text evidence="10 12">Porphyrin-containing compound metabolism; heme A biosynthesis; heme A from heme O: step 1/1.</text>
</comment>
<dbReference type="RefSeq" id="WP_377366892.1">
    <property type="nucleotide sequence ID" value="NZ_JAOTJD010000001.1"/>
</dbReference>
<keyword evidence="6 12" id="KW-0560">Oxidoreductase</keyword>
<evidence type="ECO:0000256" key="10">
    <source>
        <dbReference type="ARBA" id="ARBA00044501"/>
    </source>
</evidence>
<feature type="binding site" description="axial binding residue" evidence="12">
    <location>
        <position position="262"/>
    </location>
    <ligand>
        <name>heme</name>
        <dbReference type="ChEBI" id="CHEBI:30413"/>
    </ligand>
    <ligandPart>
        <name>Fe</name>
        <dbReference type="ChEBI" id="CHEBI:18248"/>
    </ligandPart>
</feature>
<comment type="similarity">
    <text evidence="12">Belongs to the COX15/CtaA family. Type 2 subfamily.</text>
</comment>
<dbReference type="InterPro" id="IPR023754">
    <property type="entry name" value="HemeA_Synthase_type2"/>
</dbReference>
<reference evidence="13 14" key="1">
    <citation type="submission" date="2022-09" db="EMBL/GenBank/DDBJ databases">
        <title>New species of Phenylobacterium.</title>
        <authorList>
            <person name="Mieszkin S."/>
        </authorList>
    </citation>
    <scope>NUCLEOTIDE SEQUENCE [LARGE SCALE GENOMIC DNA]</scope>
    <source>
        <strain evidence="13 14">HK31-G</strain>
    </source>
</reference>
<dbReference type="HAMAP" id="MF_01665">
    <property type="entry name" value="HemeA_synth_type2"/>
    <property type="match status" value="1"/>
</dbReference>
<evidence type="ECO:0000313" key="14">
    <source>
        <dbReference type="Proteomes" id="UP001598130"/>
    </source>
</evidence>
<evidence type="ECO:0000256" key="8">
    <source>
        <dbReference type="ARBA" id="ARBA00023133"/>
    </source>
</evidence>
<keyword evidence="9 12" id="KW-0472">Membrane</keyword>
<evidence type="ECO:0000256" key="2">
    <source>
        <dbReference type="ARBA" id="ARBA00004141"/>
    </source>
</evidence>
<feature type="binding site" description="axial binding residue" evidence="12">
    <location>
        <position position="324"/>
    </location>
    <ligand>
        <name>heme</name>
        <dbReference type="ChEBI" id="CHEBI:30413"/>
    </ligand>
    <ligandPart>
        <name>Fe</name>
        <dbReference type="ChEBI" id="CHEBI:18248"/>
    </ligandPart>
</feature>
<protein>
    <recommendedName>
        <fullName evidence="12">Heme A synthase</fullName>
        <shortName evidence="12">HAS</shortName>
        <ecNumber evidence="12">1.17.99.9</ecNumber>
    </recommendedName>
    <alternativeName>
        <fullName evidence="12">Cytochrome aa3-controlling protein</fullName>
    </alternativeName>
</protein>
<keyword evidence="4 12" id="KW-0479">Metal-binding</keyword>
<feature type="transmembrane region" description="Helical" evidence="12">
    <location>
        <begin position="98"/>
        <end position="116"/>
    </location>
</feature>
<dbReference type="PANTHER" id="PTHR23289">
    <property type="entry name" value="CYTOCHROME C OXIDASE ASSEMBLY PROTEIN COX15"/>
    <property type="match status" value="1"/>
</dbReference>
<evidence type="ECO:0000256" key="4">
    <source>
        <dbReference type="ARBA" id="ARBA00022723"/>
    </source>
</evidence>
<keyword evidence="8 12" id="KW-0350">Heme biosynthesis</keyword>
<accession>A0ABW6CIK0</accession>
<feature type="transmembrane region" description="Helical" evidence="12">
    <location>
        <begin position="12"/>
        <end position="33"/>
    </location>
</feature>
<feature type="transmembrane region" description="Helical" evidence="12">
    <location>
        <begin position="166"/>
        <end position="188"/>
    </location>
</feature>
<dbReference type="EMBL" id="JAOTJD010000001">
    <property type="protein sequence ID" value="MFD3262594.1"/>
    <property type="molecule type" value="Genomic_DNA"/>
</dbReference>
<keyword evidence="7 12" id="KW-0408">Iron</keyword>
<comment type="function">
    <text evidence="12">Catalyzes the conversion of heme O to heme A by two successive hydroxylations of the methyl group at C8. The first hydroxylation forms heme I, the second hydroxylation results in an unstable dihydroxymethyl group, which spontaneously dehydrates, resulting in the formyl group of heme A.</text>
</comment>
<feature type="transmembrane region" description="Helical" evidence="12">
    <location>
        <begin position="318"/>
        <end position="340"/>
    </location>
</feature>
<keyword evidence="3 12" id="KW-0812">Transmembrane</keyword>
<name>A0ABW6CIK0_9CAUL</name>
<dbReference type="Pfam" id="PF02628">
    <property type="entry name" value="COX15-CtaA"/>
    <property type="match status" value="1"/>
</dbReference>
<dbReference type="PANTHER" id="PTHR23289:SF2">
    <property type="entry name" value="CYTOCHROME C OXIDASE ASSEMBLY PROTEIN COX15 HOMOLOG"/>
    <property type="match status" value="1"/>
</dbReference>
<evidence type="ECO:0000256" key="12">
    <source>
        <dbReference type="HAMAP-Rule" id="MF_01665"/>
    </source>
</evidence>
<evidence type="ECO:0000256" key="1">
    <source>
        <dbReference type="ARBA" id="ARBA00001970"/>
    </source>
</evidence>
<feature type="transmembrane region" description="Helical" evidence="12">
    <location>
        <begin position="264"/>
        <end position="280"/>
    </location>
</feature>
<dbReference type="EC" id="1.17.99.9" evidence="12"/>
<evidence type="ECO:0000256" key="5">
    <source>
        <dbReference type="ARBA" id="ARBA00022989"/>
    </source>
</evidence>
<evidence type="ECO:0000256" key="3">
    <source>
        <dbReference type="ARBA" id="ARBA00022692"/>
    </source>
</evidence>
<dbReference type="InterPro" id="IPR003780">
    <property type="entry name" value="COX15/CtaA_fam"/>
</dbReference>
<proteinExistence type="inferred from homology"/>
<gene>
    <name evidence="12" type="primary">ctaA</name>
    <name evidence="13" type="ORF">OCL97_01300</name>
</gene>
<evidence type="ECO:0000313" key="13">
    <source>
        <dbReference type="EMBL" id="MFD3262594.1"/>
    </source>
</evidence>
<comment type="subcellular location">
    <subcellularLocation>
        <location evidence="12">Cell membrane</location>
        <topology evidence="12">Multi-pass membrane protein</topology>
    </subcellularLocation>
    <subcellularLocation>
        <location evidence="2">Membrane</location>
        <topology evidence="2">Multi-pass membrane protein</topology>
    </subcellularLocation>
</comment>
<feature type="transmembrane region" description="Helical" evidence="12">
    <location>
        <begin position="128"/>
        <end position="146"/>
    </location>
</feature>
<comment type="catalytic activity">
    <reaction evidence="11">
        <text>Fe(II)-heme o + 2 A + H2O = Fe(II)-heme a + 2 AH2</text>
        <dbReference type="Rhea" id="RHEA:63388"/>
        <dbReference type="ChEBI" id="CHEBI:13193"/>
        <dbReference type="ChEBI" id="CHEBI:15377"/>
        <dbReference type="ChEBI" id="CHEBI:17499"/>
        <dbReference type="ChEBI" id="CHEBI:60530"/>
        <dbReference type="ChEBI" id="CHEBI:61715"/>
        <dbReference type="EC" id="1.17.99.9"/>
    </reaction>
    <physiologicalReaction direction="left-to-right" evidence="11">
        <dbReference type="Rhea" id="RHEA:63389"/>
    </physiologicalReaction>
</comment>
<comment type="cofactor">
    <cofactor evidence="1 12">
        <name>heme b</name>
        <dbReference type="ChEBI" id="CHEBI:60344"/>
    </cofactor>
</comment>
<evidence type="ECO:0000256" key="7">
    <source>
        <dbReference type="ARBA" id="ARBA00023004"/>
    </source>
</evidence>
<comment type="caution">
    <text evidence="13">The sequence shown here is derived from an EMBL/GenBank/DDBJ whole genome shotgun (WGS) entry which is preliminary data.</text>
</comment>
<keyword evidence="14" id="KW-1185">Reference proteome</keyword>
<evidence type="ECO:0000256" key="6">
    <source>
        <dbReference type="ARBA" id="ARBA00023002"/>
    </source>
</evidence>
<feature type="transmembrane region" description="Helical" evidence="12">
    <location>
        <begin position="200"/>
        <end position="220"/>
    </location>
</feature>
<evidence type="ECO:0000256" key="11">
    <source>
        <dbReference type="ARBA" id="ARBA00048044"/>
    </source>
</evidence>